<proteinExistence type="predicted"/>
<dbReference type="RefSeq" id="WP_115369288.1">
    <property type="nucleotide sequence ID" value="NZ_UGPZ01000002.1"/>
</dbReference>
<organism evidence="2 3">
    <name type="scientific">Moraxella bovis</name>
    <dbReference type="NCBI Taxonomy" id="476"/>
    <lineage>
        <taxon>Bacteria</taxon>
        <taxon>Pseudomonadati</taxon>
        <taxon>Pseudomonadota</taxon>
        <taxon>Gammaproteobacteria</taxon>
        <taxon>Moraxellales</taxon>
        <taxon>Moraxellaceae</taxon>
        <taxon>Moraxella</taxon>
    </lineage>
</organism>
<feature type="transmembrane region" description="Helical" evidence="1">
    <location>
        <begin position="50"/>
        <end position="73"/>
    </location>
</feature>
<name>A0A378PXJ1_MORBO</name>
<keyword evidence="1" id="KW-0472">Membrane</keyword>
<evidence type="ECO:0000313" key="3">
    <source>
        <dbReference type="Proteomes" id="UP000254133"/>
    </source>
</evidence>
<feature type="transmembrane region" description="Helical" evidence="1">
    <location>
        <begin position="17"/>
        <end position="38"/>
    </location>
</feature>
<evidence type="ECO:0000313" key="2">
    <source>
        <dbReference type="EMBL" id="STY91462.1"/>
    </source>
</evidence>
<evidence type="ECO:0000256" key="1">
    <source>
        <dbReference type="SAM" id="Phobius"/>
    </source>
</evidence>
<gene>
    <name evidence="2" type="ORF">NCTC9426_01520</name>
</gene>
<reference evidence="2 3" key="1">
    <citation type="submission" date="2018-06" db="EMBL/GenBank/DDBJ databases">
        <authorList>
            <consortium name="Pathogen Informatics"/>
            <person name="Doyle S."/>
        </authorList>
    </citation>
    <scope>NUCLEOTIDE SEQUENCE [LARGE SCALE GENOMIC DNA]</scope>
    <source>
        <strain evidence="2 3">NCTC9426</strain>
    </source>
</reference>
<protein>
    <submittedName>
        <fullName evidence="2">Uncharacterized protein</fullName>
    </submittedName>
</protein>
<dbReference type="Proteomes" id="UP000254133">
    <property type="component" value="Unassembled WGS sequence"/>
</dbReference>
<sequence length="120" mass="13802">MNQEPLYFPIKFYKQKFITIFLIISLGLTFLFFFLEVFFDYSPTSHRGQLPFFCGSIIDGYYRGLVVILYKIFDSASKSMLIRKLFVVMRNIISQGTMTVFLPVGMAQGERKAGIAVSLI</sequence>
<dbReference type="EMBL" id="UGPZ01000002">
    <property type="protein sequence ID" value="STY91462.1"/>
    <property type="molecule type" value="Genomic_DNA"/>
</dbReference>
<keyword evidence="1" id="KW-0812">Transmembrane</keyword>
<accession>A0A378PXJ1</accession>
<keyword evidence="1" id="KW-1133">Transmembrane helix</keyword>
<dbReference type="AlphaFoldDB" id="A0A378PXJ1"/>